<feature type="DNA-binding region" description="H-T-H motif" evidence="4">
    <location>
        <begin position="35"/>
        <end position="54"/>
    </location>
</feature>
<evidence type="ECO:0000256" key="3">
    <source>
        <dbReference type="ARBA" id="ARBA00023163"/>
    </source>
</evidence>
<organism evidence="6 7">
    <name type="scientific">Eiseniibacteriota bacterium</name>
    <dbReference type="NCBI Taxonomy" id="2212470"/>
    <lineage>
        <taxon>Bacteria</taxon>
        <taxon>Candidatus Eiseniibacteriota</taxon>
    </lineage>
</organism>
<dbReference type="PRINTS" id="PR00455">
    <property type="entry name" value="HTHTETR"/>
</dbReference>
<name>A0ABV6YMQ6_UNCEI</name>
<dbReference type="PANTHER" id="PTHR30055:SF234">
    <property type="entry name" value="HTH-TYPE TRANSCRIPTIONAL REGULATOR BETI"/>
    <property type="match status" value="1"/>
</dbReference>
<dbReference type="PROSITE" id="PS50977">
    <property type="entry name" value="HTH_TETR_2"/>
    <property type="match status" value="1"/>
</dbReference>
<dbReference type="SUPFAM" id="SSF48498">
    <property type="entry name" value="Tetracyclin repressor-like, C-terminal domain"/>
    <property type="match status" value="1"/>
</dbReference>
<dbReference type="Pfam" id="PF00440">
    <property type="entry name" value="TetR_N"/>
    <property type="match status" value="1"/>
</dbReference>
<evidence type="ECO:0000313" key="6">
    <source>
        <dbReference type="EMBL" id="MFC1799334.1"/>
    </source>
</evidence>
<evidence type="ECO:0000256" key="2">
    <source>
        <dbReference type="ARBA" id="ARBA00023125"/>
    </source>
</evidence>
<dbReference type="InterPro" id="IPR050109">
    <property type="entry name" value="HTH-type_TetR-like_transc_reg"/>
</dbReference>
<dbReference type="InterPro" id="IPR023772">
    <property type="entry name" value="DNA-bd_HTH_TetR-type_CS"/>
</dbReference>
<keyword evidence="3" id="KW-0804">Transcription</keyword>
<dbReference type="EMBL" id="JBHPEI010000002">
    <property type="protein sequence ID" value="MFC1799334.1"/>
    <property type="molecule type" value="Genomic_DNA"/>
</dbReference>
<evidence type="ECO:0000256" key="4">
    <source>
        <dbReference type="PROSITE-ProRule" id="PRU00335"/>
    </source>
</evidence>
<dbReference type="PANTHER" id="PTHR30055">
    <property type="entry name" value="HTH-TYPE TRANSCRIPTIONAL REGULATOR RUTR"/>
    <property type="match status" value="1"/>
</dbReference>
<comment type="caution">
    <text evidence="6">The sequence shown here is derived from an EMBL/GenBank/DDBJ whole genome shotgun (WGS) entry which is preliminary data.</text>
</comment>
<proteinExistence type="predicted"/>
<dbReference type="PROSITE" id="PS01081">
    <property type="entry name" value="HTH_TETR_1"/>
    <property type="match status" value="1"/>
</dbReference>
<dbReference type="Proteomes" id="UP001594288">
    <property type="component" value="Unassembled WGS sequence"/>
</dbReference>
<protein>
    <submittedName>
        <fullName evidence="6">TetR/AcrR family transcriptional regulator</fullName>
    </submittedName>
</protein>
<keyword evidence="7" id="KW-1185">Reference proteome</keyword>
<accession>A0ABV6YMQ6</accession>
<reference evidence="6 7" key="1">
    <citation type="submission" date="2024-09" db="EMBL/GenBank/DDBJ databases">
        <authorList>
            <person name="D'Angelo T."/>
        </authorList>
    </citation>
    <scope>NUCLEOTIDE SEQUENCE [LARGE SCALE GENOMIC DNA]</scope>
    <source>
        <strain evidence="6">SAG AM-311-F02</strain>
    </source>
</reference>
<feature type="domain" description="HTH tetR-type" evidence="5">
    <location>
        <begin position="12"/>
        <end position="72"/>
    </location>
</feature>
<dbReference type="Gene3D" id="1.10.10.60">
    <property type="entry name" value="Homeodomain-like"/>
    <property type="match status" value="1"/>
</dbReference>
<dbReference type="InterPro" id="IPR036271">
    <property type="entry name" value="Tet_transcr_reg_TetR-rel_C_sf"/>
</dbReference>
<keyword evidence="1" id="KW-0805">Transcription regulation</keyword>
<sequence>MGTAERRVREKEQRRESILDAAEKVFFSRGLKEATMDEIAGVAELSKGTLYLYFKSKEDIYFGINHRAMLILRGMFEAVMASLIPGVEKTREIGRAYLEFSRKYPDYFEAMMHFDAEVTRPEDVGPVGIECHKEGMAVLGVVAESIRQGIGDGSIRGDLDPMRTAILLWAQTDGVIRIVTRKCEHLKEFEDIDLENLTEDFFAFIYEALRPRDDGSEVTGQ</sequence>
<evidence type="ECO:0000313" key="7">
    <source>
        <dbReference type="Proteomes" id="UP001594288"/>
    </source>
</evidence>
<dbReference type="InterPro" id="IPR009057">
    <property type="entry name" value="Homeodomain-like_sf"/>
</dbReference>
<dbReference type="SUPFAM" id="SSF46689">
    <property type="entry name" value="Homeodomain-like"/>
    <property type="match status" value="1"/>
</dbReference>
<gene>
    <name evidence="6" type="ORF">ACFL2Z_00270</name>
</gene>
<keyword evidence="2 4" id="KW-0238">DNA-binding</keyword>
<evidence type="ECO:0000256" key="1">
    <source>
        <dbReference type="ARBA" id="ARBA00023015"/>
    </source>
</evidence>
<dbReference type="InterPro" id="IPR001647">
    <property type="entry name" value="HTH_TetR"/>
</dbReference>
<evidence type="ECO:0000259" key="5">
    <source>
        <dbReference type="PROSITE" id="PS50977"/>
    </source>
</evidence>
<dbReference type="Gene3D" id="1.10.357.10">
    <property type="entry name" value="Tetracycline Repressor, domain 2"/>
    <property type="match status" value="1"/>
</dbReference>